<organism evidence="2 3">
    <name type="scientific">Collybiopsis confluens</name>
    <dbReference type="NCBI Taxonomy" id="2823264"/>
    <lineage>
        <taxon>Eukaryota</taxon>
        <taxon>Fungi</taxon>
        <taxon>Dikarya</taxon>
        <taxon>Basidiomycota</taxon>
        <taxon>Agaricomycotina</taxon>
        <taxon>Agaricomycetes</taxon>
        <taxon>Agaricomycetidae</taxon>
        <taxon>Agaricales</taxon>
        <taxon>Marasmiineae</taxon>
        <taxon>Omphalotaceae</taxon>
        <taxon>Collybiopsis</taxon>
    </lineage>
</organism>
<name>A0A8H5M4N3_9AGAR</name>
<evidence type="ECO:0000313" key="3">
    <source>
        <dbReference type="Proteomes" id="UP000518752"/>
    </source>
</evidence>
<proteinExistence type="predicted"/>
<feature type="domain" description="FHA" evidence="1">
    <location>
        <begin position="133"/>
        <end position="165"/>
    </location>
</feature>
<sequence>MGILNSSKQKLLWTGGTLALIFLCLAASSSSLAFFPAQTPRVKTEQPSSSDQPSVAMDLIPPPMLALQSKPASFPFASKYIPLPSNARTVLGSQVDDNTGVMFGNRNLASTNGWFATRRPANSQPLWVSPITLSLNHAEIWCDNGQIYIRDLDSAFGTFVNGVKITGATVLNSGDTLTLGSHLKRNANTPAHITDEQLLPITTKVTCLGVSSHSTYRT</sequence>
<dbReference type="EMBL" id="JAACJN010000062">
    <property type="protein sequence ID" value="KAF5380768.1"/>
    <property type="molecule type" value="Genomic_DNA"/>
</dbReference>
<dbReference type="OrthoDB" id="687730at2759"/>
<dbReference type="AlphaFoldDB" id="A0A8H5M4N3"/>
<dbReference type="PROSITE" id="PS50006">
    <property type="entry name" value="FHA_DOMAIN"/>
    <property type="match status" value="1"/>
</dbReference>
<dbReference type="SUPFAM" id="SSF49879">
    <property type="entry name" value="SMAD/FHA domain"/>
    <property type="match status" value="1"/>
</dbReference>
<reference evidence="2 3" key="1">
    <citation type="journal article" date="2020" name="ISME J.">
        <title>Uncovering the hidden diversity of litter-decomposition mechanisms in mushroom-forming fungi.</title>
        <authorList>
            <person name="Floudas D."/>
            <person name="Bentzer J."/>
            <person name="Ahren D."/>
            <person name="Johansson T."/>
            <person name="Persson P."/>
            <person name="Tunlid A."/>
        </authorList>
    </citation>
    <scope>NUCLEOTIDE SEQUENCE [LARGE SCALE GENOMIC DNA]</scope>
    <source>
        <strain evidence="2 3">CBS 406.79</strain>
    </source>
</reference>
<dbReference type="InterPro" id="IPR000253">
    <property type="entry name" value="FHA_dom"/>
</dbReference>
<dbReference type="InterPro" id="IPR008984">
    <property type="entry name" value="SMAD_FHA_dom_sf"/>
</dbReference>
<dbReference type="CDD" id="cd00060">
    <property type="entry name" value="FHA"/>
    <property type="match status" value="1"/>
</dbReference>
<evidence type="ECO:0000313" key="2">
    <source>
        <dbReference type="EMBL" id="KAF5380768.1"/>
    </source>
</evidence>
<evidence type="ECO:0000259" key="1">
    <source>
        <dbReference type="PROSITE" id="PS50006"/>
    </source>
</evidence>
<keyword evidence="3" id="KW-1185">Reference proteome</keyword>
<dbReference type="Proteomes" id="UP000518752">
    <property type="component" value="Unassembled WGS sequence"/>
</dbReference>
<dbReference type="Pfam" id="PF00498">
    <property type="entry name" value="FHA"/>
    <property type="match status" value="1"/>
</dbReference>
<comment type="caution">
    <text evidence="2">The sequence shown here is derived from an EMBL/GenBank/DDBJ whole genome shotgun (WGS) entry which is preliminary data.</text>
</comment>
<dbReference type="Gene3D" id="2.60.200.20">
    <property type="match status" value="1"/>
</dbReference>
<accession>A0A8H5M4N3</accession>
<dbReference type="SMART" id="SM00240">
    <property type="entry name" value="FHA"/>
    <property type="match status" value="1"/>
</dbReference>
<protein>
    <recommendedName>
        <fullName evidence="1">FHA domain-containing protein</fullName>
    </recommendedName>
</protein>
<gene>
    <name evidence="2" type="ORF">D9757_007110</name>
</gene>